<feature type="domain" description="Thioredoxin" evidence="7">
    <location>
        <begin position="58"/>
        <end position="197"/>
    </location>
</feature>
<evidence type="ECO:0000256" key="5">
    <source>
        <dbReference type="ARBA" id="ARBA00023284"/>
    </source>
</evidence>
<comment type="caution">
    <text evidence="8">The sequence shown here is derived from an EMBL/GenBank/DDBJ whole genome shotgun (WGS) entry which is preliminary data.</text>
</comment>
<dbReference type="InterPro" id="IPR036249">
    <property type="entry name" value="Thioredoxin-like_sf"/>
</dbReference>
<evidence type="ECO:0000259" key="7">
    <source>
        <dbReference type="PROSITE" id="PS51352"/>
    </source>
</evidence>
<keyword evidence="5" id="KW-0676">Redox-active center</keyword>
<name>A0ABT9I8D2_9ACTN</name>
<dbReference type="InterPro" id="IPR013766">
    <property type="entry name" value="Thioredoxin_domain"/>
</dbReference>
<keyword evidence="4" id="KW-1015">Disulfide bond</keyword>
<keyword evidence="6" id="KW-1133">Transmembrane helix</keyword>
<evidence type="ECO:0000313" key="9">
    <source>
        <dbReference type="Proteomes" id="UP001233673"/>
    </source>
</evidence>
<keyword evidence="2" id="KW-0201">Cytochrome c-type biogenesis</keyword>
<evidence type="ECO:0000256" key="6">
    <source>
        <dbReference type="SAM" id="Phobius"/>
    </source>
</evidence>
<evidence type="ECO:0000313" key="8">
    <source>
        <dbReference type="EMBL" id="MDP5181808.1"/>
    </source>
</evidence>
<dbReference type="EMBL" id="JASNFN010000002">
    <property type="protein sequence ID" value="MDP5181808.1"/>
    <property type="molecule type" value="Genomic_DNA"/>
</dbReference>
<feature type="transmembrane region" description="Helical" evidence="6">
    <location>
        <begin position="21"/>
        <end position="43"/>
    </location>
</feature>
<dbReference type="PROSITE" id="PS51352">
    <property type="entry name" value="THIOREDOXIN_2"/>
    <property type="match status" value="1"/>
</dbReference>
<dbReference type="Gene3D" id="3.40.30.10">
    <property type="entry name" value="Glutaredoxin"/>
    <property type="match status" value="1"/>
</dbReference>
<keyword evidence="6" id="KW-0812">Transmembrane</keyword>
<dbReference type="Pfam" id="PF00578">
    <property type="entry name" value="AhpC-TSA"/>
    <property type="match status" value="1"/>
</dbReference>
<evidence type="ECO:0000256" key="4">
    <source>
        <dbReference type="ARBA" id="ARBA00023157"/>
    </source>
</evidence>
<keyword evidence="9" id="KW-1185">Reference proteome</keyword>
<keyword evidence="3" id="KW-0735">Signal-anchor</keyword>
<reference evidence="9" key="1">
    <citation type="submission" date="2023-05" db="EMBL/GenBank/DDBJ databases">
        <title>Draft genome of Pseudofrankia sp. BMG5.37.</title>
        <authorList>
            <person name="Gtari M."/>
            <person name="Ghodhbane F."/>
            <person name="Sbissi I."/>
        </authorList>
    </citation>
    <scope>NUCLEOTIDE SEQUENCE [LARGE SCALE GENOMIC DNA]</scope>
    <source>
        <strain evidence="9">BMG 814</strain>
    </source>
</reference>
<evidence type="ECO:0000256" key="2">
    <source>
        <dbReference type="ARBA" id="ARBA00022748"/>
    </source>
</evidence>
<comment type="subcellular location">
    <subcellularLocation>
        <location evidence="1">Cell envelope</location>
    </subcellularLocation>
</comment>
<evidence type="ECO:0000256" key="1">
    <source>
        <dbReference type="ARBA" id="ARBA00004196"/>
    </source>
</evidence>
<dbReference type="InterPro" id="IPR000866">
    <property type="entry name" value="AhpC/TSA"/>
</dbReference>
<evidence type="ECO:0000256" key="3">
    <source>
        <dbReference type="ARBA" id="ARBA00022968"/>
    </source>
</evidence>
<protein>
    <submittedName>
        <fullName evidence="8">TlpA disulfide reductase family protein</fullName>
    </submittedName>
</protein>
<dbReference type="PANTHER" id="PTHR42852:SF6">
    <property type="entry name" value="THIOL:DISULFIDE INTERCHANGE PROTEIN DSBE"/>
    <property type="match status" value="1"/>
</dbReference>
<dbReference type="InterPro" id="IPR017937">
    <property type="entry name" value="Thioredoxin_CS"/>
</dbReference>
<dbReference type="Proteomes" id="UP001233673">
    <property type="component" value="Unassembled WGS sequence"/>
</dbReference>
<organism evidence="8 9">
    <name type="scientific">Blastococcus carthaginiensis</name>
    <dbReference type="NCBI Taxonomy" id="3050034"/>
    <lineage>
        <taxon>Bacteria</taxon>
        <taxon>Bacillati</taxon>
        <taxon>Actinomycetota</taxon>
        <taxon>Actinomycetes</taxon>
        <taxon>Geodermatophilales</taxon>
        <taxon>Geodermatophilaceae</taxon>
        <taxon>Blastococcus</taxon>
    </lineage>
</organism>
<dbReference type="PANTHER" id="PTHR42852">
    <property type="entry name" value="THIOL:DISULFIDE INTERCHANGE PROTEIN DSBE"/>
    <property type="match status" value="1"/>
</dbReference>
<accession>A0ABT9I8D2</accession>
<dbReference type="InterPro" id="IPR050553">
    <property type="entry name" value="Thioredoxin_ResA/DsbE_sf"/>
</dbReference>
<keyword evidence="6" id="KW-0472">Membrane</keyword>
<dbReference type="SUPFAM" id="SSF52833">
    <property type="entry name" value="Thioredoxin-like"/>
    <property type="match status" value="1"/>
</dbReference>
<dbReference type="PROSITE" id="PS00194">
    <property type="entry name" value="THIOREDOXIN_1"/>
    <property type="match status" value="1"/>
</dbReference>
<sequence>MHGILPQVETLRRPRSRRPSGWRWALLAALPVAVVVLVAGALLDPSGKAAGRPAGSSVAVGSAAPALRGPTLAGGELDLAELRGYVVVVNFWAAWCAPCRQELPALVAEGRRLHDRGVRLVGVDARDGERQARALLAEVGGDPASSVVDPDGRLTAAWGVPGLPATVIVDADGRVAARRLGVVTGDWIRAHVEPLLEAG</sequence>
<proteinExistence type="predicted"/>
<gene>
    <name evidence="8" type="ORF">QOZ88_04095</name>
</gene>
<dbReference type="CDD" id="cd02966">
    <property type="entry name" value="TlpA_like_family"/>
    <property type="match status" value="1"/>
</dbReference>